<feature type="region of interest" description="Disordered" evidence="1">
    <location>
        <begin position="151"/>
        <end position="181"/>
    </location>
</feature>
<evidence type="ECO:0000313" key="2">
    <source>
        <dbReference type="EMBL" id="KAJ8896683.1"/>
    </source>
</evidence>
<keyword evidence="3" id="KW-1185">Reference proteome</keyword>
<organism evidence="2 3">
    <name type="scientific">Dryococelus australis</name>
    <dbReference type="NCBI Taxonomy" id="614101"/>
    <lineage>
        <taxon>Eukaryota</taxon>
        <taxon>Metazoa</taxon>
        <taxon>Ecdysozoa</taxon>
        <taxon>Arthropoda</taxon>
        <taxon>Hexapoda</taxon>
        <taxon>Insecta</taxon>
        <taxon>Pterygota</taxon>
        <taxon>Neoptera</taxon>
        <taxon>Polyneoptera</taxon>
        <taxon>Phasmatodea</taxon>
        <taxon>Verophasmatodea</taxon>
        <taxon>Anareolatae</taxon>
        <taxon>Phasmatidae</taxon>
        <taxon>Eurycanthinae</taxon>
        <taxon>Dryococelus</taxon>
    </lineage>
</organism>
<evidence type="ECO:0000256" key="1">
    <source>
        <dbReference type="SAM" id="MobiDB-lite"/>
    </source>
</evidence>
<comment type="caution">
    <text evidence="2">The sequence shown here is derived from an EMBL/GenBank/DDBJ whole genome shotgun (WGS) entry which is preliminary data.</text>
</comment>
<name>A0ABQ9IJ03_9NEOP</name>
<reference evidence="2 3" key="1">
    <citation type="submission" date="2023-02" db="EMBL/GenBank/DDBJ databases">
        <title>LHISI_Scaffold_Assembly.</title>
        <authorList>
            <person name="Stuart O.P."/>
            <person name="Cleave R."/>
            <person name="Magrath M.J.L."/>
            <person name="Mikheyev A.S."/>
        </authorList>
    </citation>
    <scope>NUCLEOTIDE SEQUENCE [LARGE SCALE GENOMIC DNA]</scope>
    <source>
        <strain evidence="2">Daus_M_001</strain>
        <tissue evidence="2">Leg muscle</tissue>
    </source>
</reference>
<sequence>MQGDHWKWDTYLPDILFLLHRQCIEVLEASPNEVLLRCFLQLPKQWDWEVELSEIPRTKEIHKENIKSMAAACTSQAHFIKRKYPEPTKQPGEAIQEGKDVWVKTHPLSCKAVHFHTGKAHTSAPLPPLRDETEQGHVIVHDPANFTAPAKRPAAHYARPPTHAPTMPRTSPEPQHLPLPW</sequence>
<proteinExistence type="predicted"/>
<dbReference type="Proteomes" id="UP001159363">
    <property type="component" value="Chromosome 1"/>
</dbReference>
<evidence type="ECO:0000313" key="3">
    <source>
        <dbReference type="Proteomes" id="UP001159363"/>
    </source>
</evidence>
<dbReference type="EMBL" id="JARBHB010000001">
    <property type="protein sequence ID" value="KAJ8896683.1"/>
    <property type="molecule type" value="Genomic_DNA"/>
</dbReference>
<gene>
    <name evidence="2" type="ORF">PR048_002028</name>
</gene>
<protein>
    <submittedName>
        <fullName evidence="2">Uncharacterized protein</fullName>
    </submittedName>
</protein>
<accession>A0ABQ9IJ03</accession>